<evidence type="ECO:0000256" key="5">
    <source>
        <dbReference type="ARBA" id="ARBA00023136"/>
    </source>
</evidence>
<evidence type="ECO:0000256" key="4">
    <source>
        <dbReference type="ARBA" id="ARBA00022989"/>
    </source>
</evidence>
<feature type="transmembrane region" description="Helical" evidence="8">
    <location>
        <begin position="31"/>
        <end position="52"/>
    </location>
</feature>
<evidence type="ECO:0000256" key="1">
    <source>
        <dbReference type="ARBA" id="ARBA00004141"/>
    </source>
</evidence>
<gene>
    <name evidence="9" type="ORF">BJ684DRAFT_22377</name>
</gene>
<dbReference type="InterPro" id="IPR005045">
    <property type="entry name" value="CDC50/LEM3_fam"/>
</dbReference>
<dbReference type="OrthoDB" id="340608at2759"/>
<comment type="subcellular location">
    <subcellularLocation>
        <location evidence="1">Membrane</location>
        <topology evidence="1">Multi-pass membrane protein</topology>
    </subcellularLocation>
</comment>
<dbReference type="AlphaFoldDB" id="A0A4P9Y7N2"/>
<evidence type="ECO:0000256" key="8">
    <source>
        <dbReference type="SAM" id="Phobius"/>
    </source>
</evidence>
<name>A0A4P9Y7N2_9FUNG</name>
<keyword evidence="5 6" id="KW-0472">Membrane</keyword>
<dbReference type="GO" id="GO:0045332">
    <property type="term" value="P:phospholipid translocation"/>
    <property type="evidence" value="ECO:0007669"/>
    <property type="project" value="UniProtKB-UniRule"/>
</dbReference>
<dbReference type="GO" id="GO:0005783">
    <property type="term" value="C:endoplasmic reticulum"/>
    <property type="evidence" value="ECO:0007669"/>
    <property type="project" value="TreeGrafter"/>
</dbReference>
<protein>
    <submittedName>
        <fullName evidence="9">Transcription regulator</fullName>
    </submittedName>
</protein>
<dbReference type="PIRSF" id="PIRSF015840">
    <property type="entry name" value="DUF284_TM_euk"/>
    <property type="match status" value="1"/>
</dbReference>
<evidence type="ECO:0000256" key="3">
    <source>
        <dbReference type="ARBA" id="ARBA00022692"/>
    </source>
</evidence>
<keyword evidence="10" id="KW-1185">Reference proteome</keyword>
<dbReference type="PANTHER" id="PTHR10926:SF0">
    <property type="entry name" value="CDC50, ISOFORM A"/>
    <property type="match status" value="1"/>
</dbReference>
<comment type="similarity">
    <text evidence="2 6">Belongs to the CDC50/LEM3 family.</text>
</comment>
<evidence type="ECO:0000256" key="2">
    <source>
        <dbReference type="ARBA" id="ARBA00009457"/>
    </source>
</evidence>
<dbReference type="GO" id="GO:0005886">
    <property type="term" value="C:plasma membrane"/>
    <property type="evidence" value="ECO:0007669"/>
    <property type="project" value="TreeGrafter"/>
</dbReference>
<keyword evidence="3 8" id="KW-0812">Transmembrane</keyword>
<dbReference type="EMBL" id="KZ987761">
    <property type="protein sequence ID" value="RKP15063.1"/>
    <property type="molecule type" value="Genomic_DNA"/>
</dbReference>
<feature type="region of interest" description="Disordered" evidence="7">
    <location>
        <begin position="378"/>
        <end position="397"/>
    </location>
</feature>
<dbReference type="Proteomes" id="UP000267251">
    <property type="component" value="Unassembled WGS sequence"/>
</dbReference>
<dbReference type="GO" id="GO:0005794">
    <property type="term" value="C:Golgi apparatus"/>
    <property type="evidence" value="ECO:0007669"/>
    <property type="project" value="TreeGrafter"/>
</dbReference>
<evidence type="ECO:0000256" key="6">
    <source>
        <dbReference type="PIRNR" id="PIRNR015840"/>
    </source>
</evidence>
<evidence type="ECO:0000313" key="9">
    <source>
        <dbReference type="EMBL" id="RKP15063.1"/>
    </source>
</evidence>
<sequence>MSEETKSHKPKNTAFRQQRLRAWQPILTPKTVLPTFFLVGIIFSPIGGVLLYSSDSVSEVSIDYTDCATSATSVFQDIPENRFNLHYPHSSSPSFTTPRWKVTPDVTTIDPLTNATLTAPRCTLQFPVLSTLKPPIFMYYRLTNFYQNHRKYVKSFDADQLYGQARTASDMKNGGCKDYLGPNDSTAVYYPCGFIARSVFNDTLSSLTHVEDNSTHYIWNEKGIAWDSDNTKFRPTTYSPDPATVVPPDTWVARYGANYTAETIQKVHTDEHLIVWMRTAGLPTFRKLYGRNDADTLESGMYSIDIDMRFDVLSYGGRKSLVISTVAFLGGRNSFLGIAYIVVGCVCVVLGCLFTVRHLYRPRKLGDHTYLSWNQTGGPSSAGAGGGASGGPLSSGH</sequence>
<dbReference type="PANTHER" id="PTHR10926">
    <property type="entry name" value="CELL CYCLE CONTROL PROTEIN 50"/>
    <property type="match status" value="1"/>
</dbReference>
<organism evidence="9 10">
    <name type="scientific">Piptocephalis cylindrospora</name>
    <dbReference type="NCBI Taxonomy" id="1907219"/>
    <lineage>
        <taxon>Eukaryota</taxon>
        <taxon>Fungi</taxon>
        <taxon>Fungi incertae sedis</taxon>
        <taxon>Zoopagomycota</taxon>
        <taxon>Zoopagomycotina</taxon>
        <taxon>Zoopagomycetes</taxon>
        <taxon>Zoopagales</taxon>
        <taxon>Piptocephalidaceae</taxon>
        <taxon>Piptocephalis</taxon>
    </lineage>
</organism>
<feature type="transmembrane region" description="Helical" evidence="8">
    <location>
        <begin position="335"/>
        <end position="356"/>
    </location>
</feature>
<reference evidence="10" key="1">
    <citation type="journal article" date="2018" name="Nat. Microbiol.">
        <title>Leveraging single-cell genomics to expand the fungal tree of life.</title>
        <authorList>
            <person name="Ahrendt S.R."/>
            <person name="Quandt C.A."/>
            <person name="Ciobanu D."/>
            <person name="Clum A."/>
            <person name="Salamov A."/>
            <person name="Andreopoulos B."/>
            <person name="Cheng J.F."/>
            <person name="Woyke T."/>
            <person name="Pelin A."/>
            <person name="Henrissat B."/>
            <person name="Reynolds N.K."/>
            <person name="Benny G.L."/>
            <person name="Smith M.E."/>
            <person name="James T.Y."/>
            <person name="Grigoriev I.V."/>
        </authorList>
    </citation>
    <scope>NUCLEOTIDE SEQUENCE [LARGE SCALE GENOMIC DNA]</scope>
</reference>
<accession>A0A4P9Y7N2</accession>
<proteinExistence type="inferred from homology"/>
<keyword evidence="4 8" id="KW-1133">Transmembrane helix</keyword>
<evidence type="ECO:0000313" key="10">
    <source>
        <dbReference type="Proteomes" id="UP000267251"/>
    </source>
</evidence>
<dbReference type="Pfam" id="PF03381">
    <property type="entry name" value="CDC50"/>
    <property type="match status" value="1"/>
</dbReference>
<evidence type="ECO:0000256" key="7">
    <source>
        <dbReference type="SAM" id="MobiDB-lite"/>
    </source>
</evidence>